<dbReference type="EMBL" id="LYUB02000003">
    <property type="protein sequence ID" value="OVF10221.1"/>
    <property type="molecule type" value="Genomic_DNA"/>
</dbReference>
<dbReference type="SMART" id="SM00367">
    <property type="entry name" value="LRR_CC"/>
    <property type="match status" value="3"/>
</dbReference>
<dbReference type="GO" id="GO:0005737">
    <property type="term" value="C:cytoplasm"/>
    <property type="evidence" value="ECO:0007669"/>
    <property type="project" value="TreeGrafter"/>
</dbReference>
<evidence type="ECO:0000313" key="1">
    <source>
        <dbReference type="EMBL" id="OVF10221.1"/>
    </source>
</evidence>
<reference evidence="1 2" key="1">
    <citation type="submission" date="2017-04" db="EMBL/GenBank/DDBJ databases">
        <title>Draft genome of the yeast Clavispora lusitaniae type strain CBS 6936.</title>
        <authorList>
            <person name="Durrens P."/>
            <person name="Klopp C."/>
            <person name="Biteau N."/>
            <person name="Fitton-Ouhabi V."/>
            <person name="Dementhon K."/>
            <person name="Accoceberry I."/>
            <person name="Sherman D.J."/>
            <person name="Noel T."/>
        </authorList>
    </citation>
    <scope>NUCLEOTIDE SEQUENCE [LARGE SCALE GENOMIC DNA]</scope>
    <source>
        <strain evidence="1 2">CBS 6936</strain>
    </source>
</reference>
<dbReference type="Gene3D" id="3.80.10.10">
    <property type="entry name" value="Ribonuclease Inhibitor"/>
    <property type="match status" value="2"/>
</dbReference>
<dbReference type="SUPFAM" id="SSF52047">
    <property type="entry name" value="RNI-like"/>
    <property type="match status" value="1"/>
</dbReference>
<dbReference type="PANTHER" id="PTHR13382:SF69">
    <property type="entry name" value="FI18408P1"/>
    <property type="match status" value="1"/>
</dbReference>
<dbReference type="KEGG" id="clus:A9F13_03g03784"/>
<gene>
    <name evidence="1" type="ORF">A9F13_03g03784</name>
</gene>
<dbReference type="InterPro" id="IPR032675">
    <property type="entry name" value="LRR_dom_sf"/>
</dbReference>
<evidence type="ECO:0000313" key="2">
    <source>
        <dbReference type="Proteomes" id="UP000195602"/>
    </source>
</evidence>
<proteinExistence type="predicted"/>
<name>A0AA91Q2K9_CLALS</name>
<dbReference type="PANTHER" id="PTHR13382">
    <property type="entry name" value="MITOCHONDRIAL ATP SYNTHASE COUPLING FACTOR B"/>
    <property type="match status" value="1"/>
</dbReference>
<dbReference type="Proteomes" id="UP000195602">
    <property type="component" value="Unassembled WGS sequence"/>
</dbReference>
<organism evidence="1 2">
    <name type="scientific">Clavispora lusitaniae</name>
    <name type="common">Candida lusitaniae</name>
    <dbReference type="NCBI Taxonomy" id="36911"/>
    <lineage>
        <taxon>Eukaryota</taxon>
        <taxon>Fungi</taxon>
        <taxon>Dikarya</taxon>
        <taxon>Ascomycota</taxon>
        <taxon>Saccharomycotina</taxon>
        <taxon>Pichiomycetes</taxon>
        <taxon>Metschnikowiaceae</taxon>
        <taxon>Clavispora</taxon>
    </lineage>
</organism>
<protein>
    <submittedName>
        <fullName evidence="1">Antagonist of mitotic exit network protein</fullName>
    </submittedName>
</protein>
<sequence>MLLQFILQKFSKSSAKPHSSTTSNISNANEIDFNRKPLHSNNTYKRTASVFDIPELVYKIIEYADYPNTVSPHNVSLGNLSHHCDRNILFTCLQVNRLFNTVAIQLLSSRIVFTKDRSLYQFVRSQSYVSQERMFRPRQCILSRLFSAKQSAIDALAQTIDSSALQRIEIFMCPKLRPDESLLHTSLRTLVMAWSEVTDDSFIMEVAHRCPNLEVLDLRACEQVSDFGVYAIAMSCRNLVSVNLGRKNKGHLVTGHSLTPLFARNRRLKTVGLAGCYVSDHSLWVLAIHAGSSIEQLSLNGCPRITNRSLPIILHHNFLPNLSVLEICFLTEITNMSPIVALKRRQHAQGSFLLVKACPVLQARIRETELSMDNVVYKRIYQDLFEWANANDEEEEDGYMRLLYQRRRQLQMLFSQS</sequence>
<accession>A0AA91Q2K9</accession>
<comment type="caution">
    <text evidence="1">The sequence shown here is derived from an EMBL/GenBank/DDBJ whole genome shotgun (WGS) entry which is preliminary data.</text>
</comment>
<dbReference type="InterPro" id="IPR050648">
    <property type="entry name" value="F-box_LRR-repeat"/>
</dbReference>
<dbReference type="InterPro" id="IPR006553">
    <property type="entry name" value="Leu-rich_rpt_Cys-con_subtyp"/>
</dbReference>
<dbReference type="AlphaFoldDB" id="A0AA91Q2K9"/>